<reference evidence="2" key="1">
    <citation type="submission" date="2020-05" db="EMBL/GenBank/DDBJ databases">
        <title>Mycena genomes resolve the evolution of fungal bioluminescence.</title>
        <authorList>
            <person name="Tsai I.J."/>
        </authorList>
    </citation>
    <scope>NUCLEOTIDE SEQUENCE</scope>
    <source>
        <strain evidence="2">160909Yilan</strain>
    </source>
</reference>
<feature type="compositionally biased region" description="Acidic residues" evidence="1">
    <location>
        <begin position="41"/>
        <end position="51"/>
    </location>
</feature>
<accession>A0A8H6Z0P9</accession>
<feature type="compositionally biased region" description="Polar residues" evidence="1">
    <location>
        <begin position="1"/>
        <end position="22"/>
    </location>
</feature>
<feature type="compositionally biased region" description="Basic and acidic residues" evidence="1">
    <location>
        <begin position="127"/>
        <end position="147"/>
    </location>
</feature>
<keyword evidence="3" id="KW-1185">Reference proteome</keyword>
<comment type="caution">
    <text evidence="2">The sequence shown here is derived from an EMBL/GenBank/DDBJ whole genome shotgun (WGS) entry which is preliminary data.</text>
</comment>
<feature type="compositionally biased region" description="Basic and acidic residues" evidence="1">
    <location>
        <begin position="807"/>
        <end position="823"/>
    </location>
</feature>
<feature type="region of interest" description="Disordered" evidence="1">
    <location>
        <begin position="1"/>
        <end position="161"/>
    </location>
</feature>
<organism evidence="2 3">
    <name type="scientific">Mycena sanguinolenta</name>
    <dbReference type="NCBI Taxonomy" id="230812"/>
    <lineage>
        <taxon>Eukaryota</taxon>
        <taxon>Fungi</taxon>
        <taxon>Dikarya</taxon>
        <taxon>Basidiomycota</taxon>
        <taxon>Agaricomycotina</taxon>
        <taxon>Agaricomycetes</taxon>
        <taxon>Agaricomycetidae</taxon>
        <taxon>Agaricales</taxon>
        <taxon>Marasmiineae</taxon>
        <taxon>Mycenaceae</taxon>
        <taxon>Mycena</taxon>
    </lineage>
</organism>
<feature type="region of interest" description="Disordered" evidence="1">
    <location>
        <begin position="652"/>
        <end position="690"/>
    </location>
</feature>
<name>A0A8H6Z0P9_9AGAR</name>
<evidence type="ECO:0000313" key="2">
    <source>
        <dbReference type="EMBL" id="KAF7367235.1"/>
    </source>
</evidence>
<dbReference type="EMBL" id="JACAZH010000005">
    <property type="protein sequence ID" value="KAF7367235.1"/>
    <property type="molecule type" value="Genomic_DNA"/>
</dbReference>
<feature type="region of interest" description="Disordered" evidence="1">
    <location>
        <begin position="807"/>
        <end position="828"/>
    </location>
</feature>
<sequence>MSSLPGPSTLRLTASGASTTAPSPRKRKRSQVENELPAVTEVDDDEGEDEEAPPRKKALLERPPNVNGKGATRKGGKGKEKSLSTAGSPKKSRGQGQKEKDDKKGKQKDEVPTKTIFVRPPAISPEQRQERIAQKNEERRNARREEAANAPHAAAEERRSIARSRSGLIQACWLDTLLDGVRREVALRTAISQHGNADDLALVTAVVDAFTDHEGQDPIPIDVLRGFPVKTLALLADLARNPTSWDVKRHLQSGAIVLSKPTDPAPDSAVQNYIRRIVVGNGAVDSLCSYLCSHPADAPHTVLQLFMLGQSLDKTKTAFRESMVEDGLESAVDKLFSALEGHPLLASLRQLYPVTPASSLPYVGITDCVPCGKRGWDDLEGEADVRIVNFLETNDDFTFRTYRLIDMDTPIANRLAIRTTPLVSQKERVLRAVLGAMAFNSANGGVHPDLLPSVAELALRDRAFQLCPPPPSPLGEHPAPQIAKEVRRMLEDEASWFARRGDAEIDPTAFENAKRYAADVLRLRRGKVVRFEVAKDTPREVFKGKSKGYWVETVGQGPQEHRRMLRVLHPSIPSAGDLPTDLLALHVGPILDFWRLILLHLLYWLHILWLSRILRIVSPIILISQSNPMAAMIRAGDLADAWRRLSDSDLRDLQAGTTPDGLEERLPDRPYRQNRGDSFTEMIGKPDIVPTGPNPADLAIHIPHGDYGRLKYDPILKRKRWAVDFLVEIVVELHVRVAARALEVRTVDWDDELDVREFLGEVLASAAQVIEESGVGAALEAAKESARNAELCVNFLRALKASKEAHERWVSSEDKPQAERTTLKAEPAGPARQAQLTAILAQARLLESCGLNPDPGYLGSFPHPLLSDTWPAWFLGLKDNADIVASSNALGRTEKGAAGARANQANISGWRQTNKVVVVTDRAAIARNYMSQVIDKLAPAAKYKVQELSKSPRIGRCPNCGQVAVGESNAAYHKCDKGPQRMLTEKDLPDIERILYVHDILGNGRTPSALDEPLTVADAHNLVPVSLSEIVKNARTVEILRGLLRAEDFNALTAVFSDVDESLRVYIPEDRIGDHGLRVTLAIDVVLSVYSTCPRRLSASRPEMPHSVDQRDG</sequence>
<evidence type="ECO:0000256" key="1">
    <source>
        <dbReference type="SAM" id="MobiDB-lite"/>
    </source>
</evidence>
<feature type="compositionally biased region" description="Basic and acidic residues" evidence="1">
    <location>
        <begin position="96"/>
        <end position="112"/>
    </location>
</feature>
<feature type="compositionally biased region" description="Basic and acidic residues" evidence="1">
    <location>
        <begin position="662"/>
        <end position="675"/>
    </location>
</feature>
<gene>
    <name evidence="2" type="ORF">MSAN_00785300</name>
</gene>
<proteinExistence type="predicted"/>
<dbReference type="OrthoDB" id="3045403at2759"/>
<protein>
    <submittedName>
        <fullName evidence="2">Uncharacterized protein</fullName>
    </submittedName>
</protein>
<evidence type="ECO:0000313" key="3">
    <source>
        <dbReference type="Proteomes" id="UP000623467"/>
    </source>
</evidence>
<dbReference type="Proteomes" id="UP000623467">
    <property type="component" value="Unassembled WGS sequence"/>
</dbReference>
<dbReference type="AlphaFoldDB" id="A0A8H6Z0P9"/>